<comment type="caution">
    <text evidence="1">The sequence shown here is derived from an EMBL/GenBank/DDBJ whole genome shotgun (WGS) entry which is preliminary data.</text>
</comment>
<dbReference type="InterPro" id="IPR032675">
    <property type="entry name" value="LRR_dom_sf"/>
</dbReference>
<gene>
    <name evidence="1" type="ORF">DFH08DRAFT_98320</name>
</gene>
<keyword evidence="2" id="KW-1185">Reference proteome</keyword>
<name>A0AAD7A8E2_9AGAR</name>
<reference evidence="1" key="1">
    <citation type="submission" date="2023-03" db="EMBL/GenBank/DDBJ databases">
        <title>Massive genome expansion in bonnet fungi (Mycena s.s.) driven by repeated elements and novel gene families across ecological guilds.</title>
        <authorList>
            <consortium name="Lawrence Berkeley National Laboratory"/>
            <person name="Harder C.B."/>
            <person name="Miyauchi S."/>
            <person name="Viragh M."/>
            <person name="Kuo A."/>
            <person name="Thoen E."/>
            <person name="Andreopoulos B."/>
            <person name="Lu D."/>
            <person name="Skrede I."/>
            <person name="Drula E."/>
            <person name="Henrissat B."/>
            <person name="Morin E."/>
            <person name="Kohler A."/>
            <person name="Barry K."/>
            <person name="LaButti K."/>
            <person name="Morin E."/>
            <person name="Salamov A."/>
            <person name="Lipzen A."/>
            <person name="Mereny Z."/>
            <person name="Hegedus B."/>
            <person name="Baldrian P."/>
            <person name="Stursova M."/>
            <person name="Weitz H."/>
            <person name="Taylor A."/>
            <person name="Grigoriev I.V."/>
            <person name="Nagy L.G."/>
            <person name="Martin F."/>
            <person name="Kauserud H."/>
        </authorList>
    </citation>
    <scope>NUCLEOTIDE SEQUENCE</scope>
    <source>
        <strain evidence="1">CBHHK002</strain>
    </source>
</reference>
<proteinExistence type="predicted"/>
<organism evidence="1 2">
    <name type="scientific">Mycena albidolilacea</name>
    <dbReference type="NCBI Taxonomy" id="1033008"/>
    <lineage>
        <taxon>Eukaryota</taxon>
        <taxon>Fungi</taxon>
        <taxon>Dikarya</taxon>
        <taxon>Basidiomycota</taxon>
        <taxon>Agaricomycotina</taxon>
        <taxon>Agaricomycetes</taxon>
        <taxon>Agaricomycetidae</taxon>
        <taxon>Agaricales</taxon>
        <taxon>Marasmiineae</taxon>
        <taxon>Mycenaceae</taxon>
        <taxon>Mycena</taxon>
    </lineage>
</organism>
<protein>
    <recommendedName>
        <fullName evidence="3">F-box domain-containing protein</fullName>
    </recommendedName>
</protein>
<evidence type="ECO:0008006" key="3">
    <source>
        <dbReference type="Google" id="ProtNLM"/>
    </source>
</evidence>
<dbReference type="SUPFAM" id="SSF52047">
    <property type="entry name" value="RNI-like"/>
    <property type="match status" value="1"/>
</dbReference>
<dbReference type="AlphaFoldDB" id="A0AAD7A8E2"/>
<sequence>MDSPFAQHLHTNYAPSDLEVKAIRSHLIPHSQEVLRLEALISELSAQRNKTMDYIDAHKALISPVRRLPPDILQEIFLACLPTHRNCVLSANEAPLILSRICSAWRTFALSTPALWASLHLPLEYIFEWSLTNPVTEWLARTGRHPLSLSILGPRDLERRDSEGDQVDVLLDALVRCADRWSTLDLSFDSYEGLLRLSDVCAPALHTIKTKCDPLELAQLKLLTTPSLRVVTICLWQNFDRYVHALPLRWEHLTSISFDSMGLHQMQGLSLHVALDVLKRCPRLEHFETDVNNEFEFAPPSPLAVQPHVVLPALQTLIISRKSSSMGPMTLEFLIGRLIMPRLRHLQLPRTNQAQFAQPFLGDLSTTSPLIEELDIDLTGLAYESLLQNIRMLPSLRKLVVLDSDAIQNVGPKYIAATVHLLLESLAPPSDVESTAAATPLCPQLCELWIRECRDLPGWEAELLDFAQRRLHSCGDTSFKHLDIEYKMFMPPIAPDVLAAFSARGLSISSSCPTHTWGCSPQPDTPWTGVDP</sequence>
<evidence type="ECO:0000313" key="1">
    <source>
        <dbReference type="EMBL" id="KAJ7351311.1"/>
    </source>
</evidence>
<accession>A0AAD7A8E2</accession>
<dbReference type="Proteomes" id="UP001218218">
    <property type="component" value="Unassembled WGS sequence"/>
</dbReference>
<evidence type="ECO:0000313" key="2">
    <source>
        <dbReference type="Proteomes" id="UP001218218"/>
    </source>
</evidence>
<dbReference type="EMBL" id="JARIHO010000013">
    <property type="protein sequence ID" value="KAJ7351311.1"/>
    <property type="molecule type" value="Genomic_DNA"/>
</dbReference>
<dbReference type="Gene3D" id="3.80.10.10">
    <property type="entry name" value="Ribonuclease Inhibitor"/>
    <property type="match status" value="1"/>
</dbReference>